<dbReference type="PRINTS" id="PR00215">
    <property type="entry name" value="NEUROMODULIN"/>
</dbReference>
<dbReference type="GO" id="GO:0040008">
    <property type="term" value="P:regulation of growth"/>
    <property type="evidence" value="ECO:0007669"/>
    <property type="project" value="UniProtKB-UniRule"/>
</dbReference>
<dbReference type="Proteomes" id="UP000645828">
    <property type="component" value="Unassembled WGS sequence"/>
</dbReference>
<reference evidence="5" key="1">
    <citation type="submission" date="2020-12" db="EMBL/GenBank/DDBJ databases">
        <authorList>
            <consortium name="Molecular Ecology Group"/>
        </authorList>
    </citation>
    <scope>NUCLEOTIDE SEQUENCE</scope>
    <source>
        <strain evidence="5">TBG_1078</strain>
    </source>
</reference>
<comment type="caution">
    <text evidence="5">The sequence shown here is derived from an EMBL/GenBank/DDBJ whole genome shotgun (WGS) entry which is preliminary data.</text>
</comment>
<evidence type="ECO:0000259" key="3">
    <source>
        <dbReference type="Pfam" id="PF06614"/>
    </source>
</evidence>
<gene>
    <name evidence="5" type="ORF">NYPRO_LOCUS15157</name>
</gene>
<dbReference type="GO" id="GO:0030425">
    <property type="term" value="C:dendrite"/>
    <property type="evidence" value="ECO:0007669"/>
    <property type="project" value="UniProtKB-SubCell"/>
</dbReference>
<dbReference type="GO" id="GO:0007399">
    <property type="term" value="P:nervous system development"/>
    <property type="evidence" value="ECO:0007669"/>
    <property type="project" value="UniProtKB-KW"/>
</dbReference>
<proteinExistence type="inferred from homology"/>
<comment type="PTM">
    <text evidence="1">Palmitoylated. Palmitoylation is essential for plasma membrane association.</text>
</comment>
<dbReference type="GO" id="GO:0045202">
    <property type="term" value="C:synapse"/>
    <property type="evidence" value="ECO:0007669"/>
    <property type="project" value="UniProtKB-SubCell"/>
</dbReference>
<name>A0A811Z072_NYCPR</name>
<keyword evidence="1" id="KW-0564">Palmitate</keyword>
<keyword evidence="1" id="KW-1003">Cell membrane</keyword>
<keyword evidence="1" id="KW-0217">Developmental protein</keyword>
<dbReference type="Pfam" id="PF06614">
    <property type="entry name" value="Neuromodulin"/>
    <property type="match status" value="1"/>
</dbReference>
<dbReference type="PROSITE" id="PS50096">
    <property type="entry name" value="IQ"/>
    <property type="match status" value="1"/>
</dbReference>
<dbReference type="GO" id="GO:0005516">
    <property type="term" value="F:calmodulin binding"/>
    <property type="evidence" value="ECO:0007669"/>
    <property type="project" value="UniProtKB-UniRule"/>
</dbReference>
<keyword evidence="1" id="KW-0770">Synapse</keyword>
<dbReference type="EMBL" id="CAJHUB010000754">
    <property type="protein sequence ID" value="CAD7682365.1"/>
    <property type="molecule type" value="Genomic_DNA"/>
</dbReference>
<dbReference type="GO" id="GO:0031527">
    <property type="term" value="C:filopodium membrane"/>
    <property type="evidence" value="ECO:0007669"/>
    <property type="project" value="UniProtKB-SubCell"/>
</dbReference>
<keyword evidence="1" id="KW-0221">Differentiation</keyword>
<keyword evidence="6" id="KW-1185">Reference proteome</keyword>
<keyword evidence="1" id="KW-0597">Phosphoprotein</keyword>
<accession>A0A811Z072</accession>
<dbReference type="InterPro" id="IPR018947">
    <property type="entry name" value="Neuromodulin_N"/>
</dbReference>
<keyword evidence="1" id="KW-0472">Membrane</keyword>
<feature type="domain" description="Neuromodulin C-terminal" evidence="3">
    <location>
        <begin position="98"/>
        <end position="185"/>
    </location>
</feature>
<evidence type="ECO:0000313" key="5">
    <source>
        <dbReference type="EMBL" id="CAD7682365.1"/>
    </source>
</evidence>
<dbReference type="GO" id="GO:0005737">
    <property type="term" value="C:cytoplasm"/>
    <property type="evidence" value="ECO:0007669"/>
    <property type="project" value="UniProtKB-SubCell"/>
</dbReference>
<comment type="subcellular location">
    <subcellularLocation>
        <location evidence="1">Cell membrane</location>
        <topology evidence="1">Peripheral membrane protein</topology>
        <orientation evidence="1">Cytoplasmic side</orientation>
    </subcellularLocation>
    <subcellularLocation>
        <location evidence="1">Cell projection</location>
        <location evidence="1">Growth cone membrane</location>
        <topology evidence="1">Peripheral membrane protein</topology>
        <orientation evidence="1">Cytoplasmic side</orientation>
    </subcellularLocation>
    <subcellularLocation>
        <location evidence="1">Synapse</location>
    </subcellularLocation>
    <subcellularLocation>
        <location evidence="1">Cell projection</location>
        <location evidence="1">Filopodium membrane</location>
        <topology evidence="1">Peripheral membrane protein</topology>
    </subcellularLocation>
    <subcellularLocation>
        <location evidence="1">Perikaryon</location>
    </subcellularLocation>
    <subcellularLocation>
        <location evidence="1">Cell projection</location>
        <location evidence="1">Dendrite</location>
    </subcellularLocation>
    <subcellularLocation>
        <location evidence="1">Cell projection</location>
        <location evidence="1">Axon</location>
    </subcellularLocation>
    <subcellularLocation>
        <location evidence="1">Cytoplasm</location>
    </subcellularLocation>
    <text evidence="1">Cytoplasmic surface of growth cone and synaptic plasma membranes.</text>
</comment>
<protein>
    <recommendedName>
        <fullName evidence="1">Neuromodulin</fullName>
    </recommendedName>
    <alternativeName>
        <fullName evidence="1">Axonal membrane protein GAP-43</fullName>
    </alternativeName>
    <alternativeName>
        <fullName evidence="1">Growth-associated protein 43</fullName>
    </alternativeName>
</protein>
<comment type="similarity">
    <text evidence="1">Belongs to the neuromodulin family.</text>
</comment>
<dbReference type="InterPro" id="IPR001422">
    <property type="entry name" value="Neuromodulin"/>
</dbReference>
<sequence>MCFWEFTHKNHENQKIEQDDIKPEDKAHKASAKIQANFHGHIIRKKLKGEKKGDAQAAESEANRRMKLLFLTAWRRREKVLLPQMQPLPPAPSLRKLASEEEGDPPGSVPSEEEPSSAETESATKASTNNWWSSEDTPATEVLKQTNVPATLTATAQPPVDAVESSQAEEKESAWQDEGKGEENEME</sequence>
<keyword evidence="1" id="KW-0524">Neurogenesis</keyword>
<dbReference type="InterPro" id="IPR017454">
    <property type="entry name" value="Neuromodulin_C"/>
</dbReference>
<dbReference type="AlphaFoldDB" id="A0A811Z072"/>
<dbReference type="Pfam" id="PF10580">
    <property type="entry name" value="Neuromodulin_N"/>
    <property type="match status" value="1"/>
</dbReference>
<comment type="subunit">
    <text evidence="1">Identified in a complex containing FGFR4, NCAM1, CDH2, PLCG1, FRS2, SRC, SHC1, GAP43 and CTTN. Interacts (via IQ domain) with calmodulin. Binds calmodulin with a greater affinity in the absence of Ca(2+) than in its presence.</text>
</comment>
<feature type="domain" description="Neuromodulin N-terminal" evidence="4">
    <location>
        <begin position="9"/>
        <end position="27"/>
    </location>
</feature>
<dbReference type="CDD" id="cd23767">
    <property type="entry name" value="IQCD"/>
    <property type="match status" value="1"/>
</dbReference>
<evidence type="ECO:0000259" key="4">
    <source>
        <dbReference type="Pfam" id="PF10580"/>
    </source>
</evidence>
<feature type="compositionally biased region" description="Basic and acidic residues" evidence="2">
    <location>
        <begin position="168"/>
        <end position="187"/>
    </location>
</feature>
<keyword evidence="1" id="KW-0449">Lipoprotein</keyword>
<comment type="function">
    <text evidence="1">This protein is associated with nerve growth. It is a major component of the motile 'growth cones' that form the tips of elongating axons. Plays a role in axonal and dendritic filopodia induction.</text>
</comment>
<evidence type="ECO:0000313" key="6">
    <source>
        <dbReference type="Proteomes" id="UP000645828"/>
    </source>
</evidence>
<keyword evidence="1" id="KW-0966">Cell projection</keyword>
<keyword evidence="1" id="KW-0112">Calmodulin-binding</keyword>
<dbReference type="GO" id="GO:0043204">
    <property type="term" value="C:perikaryon"/>
    <property type="evidence" value="ECO:0007669"/>
    <property type="project" value="UniProtKB-SubCell"/>
</dbReference>
<dbReference type="GO" id="GO:0032584">
    <property type="term" value="C:growth cone membrane"/>
    <property type="evidence" value="ECO:0007669"/>
    <property type="project" value="UniProtKB-SubCell"/>
</dbReference>
<feature type="compositionally biased region" description="Polar residues" evidence="2">
    <location>
        <begin position="129"/>
        <end position="156"/>
    </location>
</feature>
<evidence type="ECO:0000256" key="1">
    <source>
        <dbReference type="RuleBase" id="RU368113"/>
    </source>
</evidence>
<feature type="region of interest" description="Disordered" evidence="2">
    <location>
        <begin position="20"/>
        <end position="39"/>
    </location>
</feature>
<organism evidence="5 6">
    <name type="scientific">Nyctereutes procyonoides</name>
    <name type="common">Raccoon dog</name>
    <name type="synonym">Canis procyonoides</name>
    <dbReference type="NCBI Taxonomy" id="34880"/>
    <lineage>
        <taxon>Eukaryota</taxon>
        <taxon>Metazoa</taxon>
        <taxon>Chordata</taxon>
        <taxon>Craniata</taxon>
        <taxon>Vertebrata</taxon>
        <taxon>Euteleostomi</taxon>
        <taxon>Mammalia</taxon>
        <taxon>Eutheria</taxon>
        <taxon>Laurasiatheria</taxon>
        <taxon>Carnivora</taxon>
        <taxon>Caniformia</taxon>
        <taxon>Canidae</taxon>
        <taxon>Nyctereutes</taxon>
    </lineage>
</organism>
<feature type="compositionally biased region" description="Low complexity" evidence="2">
    <location>
        <begin position="117"/>
        <end position="128"/>
    </location>
</feature>
<dbReference type="GO" id="GO:0030154">
    <property type="term" value="P:cell differentiation"/>
    <property type="evidence" value="ECO:0007669"/>
    <property type="project" value="UniProtKB-KW"/>
</dbReference>
<evidence type="ECO:0000256" key="2">
    <source>
        <dbReference type="SAM" id="MobiDB-lite"/>
    </source>
</evidence>
<keyword evidence="1" id="KW-0963">Cytoplasm</keyword>
<feature type="region of interest" description="Disordered" evidence="2">
    <location>
        <begin position="81"/>
        <end position="187"/>
    </location>
</feature>
<keyword evidence="1" id="KW-0341">Growth regulation</keyword>